<keyword evidence="7 8" id="KW-0472">Membrane</keyword>
<dbReference type="PANTHER" id="PTHR34702:SF1">
    <property type="entry name" value="NA(+)_H(+) ANTIPORTER SUBUNIT F"/>
    <property type="match status" value="1"/>
</dbReference>
<evidence type="ECO:0000256" key="7">
    <source>
        <dbReference type="ARBA" id="ARBA00023136"/>
    </source>
</evidence>
<evidence type="ECO:0000256" key="2">
    <source>
        <dbReference type="ARBA" id="ARBA00009212"/>
    </source>
</evidence>
<keyword evidence="5 9" id="KW-0812">Transmembrane</keyword>
<organism evidence="10 11">
    <name type="scientific">Psychrobacillus vulpis</name>
    <dbReference type="NCBI Taxonomy" id="2325572"/>
    <lineage>
        <taxon>Bacteria</taxon>
        <taxon>Bacillati</taxon>
        <taxon>Bacillota</taxon>
        <taxon>Bacilli</taxon>
        <taxon>Bacillales</taxon>
        <taxon>Bacillaceae</taxon>
        <taxon>Psychrobacillus</taxon>
    </lineage>
</organism>
<keyword evidence="4 8" id="KW-1003">Cell membrane</keyword>
<dbReference type="GO" id="GO:0005886">
    <property type="term" value="C:plasma membrane"/>
    <property type="evidence" value="ECO:0007669"/>
    <property type="project" value="UniProtKB-SubCell"/>
</dbReference>
<feature type="transmembrane region" description="Helical" evidence="9">
    <location>
        <begin position="61"/>
        <end position="82"/>
    </location>
</feature>
<dbReference type="PANTHER" id="PTHR34702">
    <property type="entry name" value="NA(+)/H(+) ANTIPORTER SUBUNIT F1"/>
    <property type="match status" value="1"/>
</dbReference>
<keyword evidence="11" id="KW-1185">Reference proteome</keyword>
<name>A0A544TVT9_9BACI</name>
<dbReference type="NCBIfam" id="NF009248">
    <property type="entry name" value="PRK12600.1"/>
    <property type="match status" value="1"/>
</dbReference>
<comment type="subcellular location">
    <subcellularLocation>
        <location evidence="1 8">Cell membrane</location>
        <topology evidence="1 8">Multi-pass membrane protein</topology>
    </subcellularLocation>
</comment>
<evidence type="ECO:0000256" key="1">
    <source>
        <dbReference type="ARBA" id="ARBA00004651"/>
    </source>
</evidence>
<evidence type="ECO:0000313" key="10">
    <source>
        <dbReference type="EMBL" id="TQR21573.1"/>
    </source>
</evidence>
<proteinExistence type="inferred from homology"/>
<evidence type="ECO:0000256" key="9">
    <source>
        <dbReference type="SAM" id="Phobius"/>
    </source>
</evidence>
<dbReference type="Pfam" id="PF04066">
    <property type="entry name" value="MrpF_PhaF"/>
    <property type="match status" value="1"/>
</dbReference>
<comment type="similarity">
    <text evidence="2 8">Belongs to the CPA3 antiporters (TC 2.A.63) subunit F family.</text>
</comment>
<dbReference type="RefSeq" id="WP_142640701.1">
    <property type="nucleotide sequence ID" value="NZ_VDGI01000001.1"/>
</dbReference>
<sequence>MVEKILLTALALFAFSIAIALYRIIKGPSMPDRTVALDMIGVNLISSIAVISIVLKTKAFLEAILILGILAFISTIAISKYVERGVIVEHKSDN</sequence>
<dbReference type="OrthoDB" id="9799958at2"/>
<keyword evidence="8" id="KW-0050">Antiport</keyword>
<keyword evidence="8" id="KW-0406">Ion transport</keyword>
<dbReference type="PIRSF" id="PIRSF028784">
    <property type="entry name" value="MrpF"/>
    <property type="match status" value="1"/>
</dbReference>
<evidence type="ECO:0000313" key="11">
    <source>
        <dbReference type="Proteomes" id="UP000316626"/>
    </source>
</evidence>
<protein>
    <submittedName>
        <fullName evidence="10">Na(+)/H(+) antiporter subunit F1</fullName>
    </submittedName>
</protein>
<comment type="caution">
    <text evidence="10">The sequence shown here is derived from an EMBL/GenBank/DDBJ whole genome shotgun (WGS) entry which is preliminary data.</text>
</comment>
<evidence type="ECO:0000256" key="3">
    <source>
        <dbReference type="ARBA" id="ARBA00022448"/>
    </source>
</evidence>
<gene>
    <name evidence="10" type="ORF">FG384_01045</name>
</gene>
<reference evidence="10 11" key="1">
    <citation type="submission" date="2019-06" db="EMBL/GenBank/DDBJ databases">
        <title>Psychrobacillus vulpis sp. nov., a new species isolated from feces of a red fox that inhabits in The Tablas de Daimiel Natural Park, Albacete, Spain.</title>
        <authorList>
            <person name="Rodriguez M."/>
            <person name="Reina J.C."/>
            <person name="Bejar V."/>
            <person name="Llamas I."/>
        </authorList>
    </citation>
    <scope>NUCLEOTIDE SEQUENCE [LARGE SCALE GENOMIC DNA]</scope>
    <source>
        <strain evidence="10 11">Z8</strain>
    </source>
</reference>
<evidence type="ECO:0000256" key="5">
    <source>
        <dbReference type="ARBA" id="ARBA00022692"/>
    </source>
</evidence>
<dbReference type="Proteomes" id="UP000316626">
    <property type="component" value="Unassembled WGS sequence"/>
</dbReference>
<dbReference type="AlphaFoldDB" id="A0A544TVT9"/>
<dbReference type="EMBL" id="VDGI01000001">
    <property type="protein sequence ID" value="TQR21573.1"/>
    <property type="molecule type" value="Genomic_DNA"/>
</dbReference>
<evidence type="ECO:0000256" key="8">
    <source>
        <dbReference type="PIRNR" id="PIRNR028784"/>
    </source>
</evidence>
<keyword evidence="6 9" id="KW-1133">Transmembrane helix</keyword>
<evidence type="ECO:0000256" key="4">
    <source>
        <dbReference type="ARBA" id="ARBA00022475"/>
    </source>
</evidence>
<accession>A0A544TVT9</accession>
<dbReference type="GO" id="GO:0015385">
    <property type="term" value="F:sodium:proton antiporter activity"/>
    <property type="evidence" value="ECO:0007669"/>
    <property type="project" value="TreeGrafter"/>
</dbReference>
<keyword evidence="3 8" id="KW-0813">Transport</keyword>
<feature type="transmembrane region" description="Helical" evidence="9">
    <location>
        <begin position="37"/>
        <end position="55"/>
    </location>
</feature>
<evidence type="ECO:0000256" key="6">
    <source>
        <dbReference type="ARBA" id="ARBA00022989"/>
    </source>
</evidence>
<feature type="transmembrane region" description="Helical" evidence="9">
    <location>
        <begin position="6"/>
        <end position="25"/>
    </location>
</feature>
<dbReference type="InterPro" id="IPR007208">
    <property type="entry name" value="MrpF/PhaF-like"/>
</dbReference>